<reference evidence="1 2" key="1">
    <citation type="submission" date="2019-08" db="EMBL/GenBank/DDBJ databases">
        <authorList>
            <person name="Peeters C."/>
        </authorList>
    </citation>
    <scope>NUCLEOTIDE SEQUENCE [LARGE SCALE GENOMIC DNA]</scope>
    <source>
        <strain evidence="1 2">LMG 31112</strain>
    </source>
</reference>
<evidence type="ECO:0000313" key="1">
    <source>
        <dbReference type="EMBL" id="VVD91521.1"/>
    </source>
</evidence>
<gene>
    <name evidence="1" type="ORF">PHO31112_01646</name>
</gene>
<evidence type="ECO:0000313" key="2">
    <source>
        <dbReference type="Proteomes" id="UP000343317"/>
    </source>
</evidence>
<dbReference type="EMBL" id="CABPSM010000003">
    <property type="protein sequence ID" value="VVD91521.1"/>
    <property type="molecule type" value="Genomic_DNA"/>
</dbReference>
<accession>A0A5E4TVB3</accession>
<organism evidence="1 2">
    <name type="scientific">Pandoraea horticolens</name>
    <dbReference type="NCBI Taxonomy" id="2508298"/>
    <lineage>
        <taxon>Bacteria</taxon>
        <taxon>Pseudomonadati</taxon>
        <taxon>Pseudomonadota</taxon>
        <taxon>Betaproteobacteria</taxon>
        <taxon>Burkholderiales</taxon>
        <taxon>Burkholderiaceae</taxon>
        <taxon>Pandoraea</taxon>
    </lineage>
</organism>
<sequence>MLKQPLHPLEENAKEAAYAHGLRRTSPTALAAYRRAVEVLTGSLPTWASRAKPGRKPGAQCHTGE</sequence>
<keyword evidence="2" id="KW-1185">Reference proteome</keyword>
<dbReference type="AlphaFoldDB" id="A0A5E4TVB3"/>
<name>A0A5E4TVB3_9BURK</name>
<protein>
    <submittedName>
        <fullName evidence="1">Uncharacterized protein</fullName>
    </submittedName>
</protein>
<dbReference type="Proteomes" id="UP000343317">
    <property type="component" value="Unassembled WGS sequence"/>
</dbReference>
<proteinExistence type="predicted"/>